<feature type="compositionally biased region" description="Basic and acidic residues" evidence="3">
    <location>
        <begin position="339"/>
        <end position="356"/>
    </location>
</feature>
<feature type="region of interest" description="Disordered" evidence="3">
    <location>
        <begin position="281"/>
        <end position="322"/>
    </location>
</feature>
<dbReference type="Gene3D" id="3.30.160.20">
    <property type="match status" value="1"/>
</dbReference>
<evidence type="ECO:0000256" key="3">
    <source>
        <dbReference type="SAM" id="MobiDB-lite"/>
    </source>
</evidence>
<feature type="domain" description="DRBM" evidence="4">
    <location>
        <begin position="57"/>
        <end position="119"/>
    </location>
</feature>
<evidence type="ECO:0000256" key="2">
    <source>
        <dbReference type="ARBA" id="ARBA00022884"/>
    </source>
</evidence>
<gene>
    <name evidence="5" type="ORF">RJ640_010944</name>
</gene>
<evidence type="ECO:0000259" key="4">
    <source>
        <dbReference type="Pfam" id="PF00035"/>
    </source>
</evidence>
<protein>
    <recommendedName>
        <fullName evidence="4">DRBM domain-containing protein</fullName>
    </recommendedName>
</protein>
<keyword evidence="6" id="KW-1185">Reference proteome</keyword>
<dbReference type="GO" id="GO:0003723">
    <property type="term" value="F:RNA binding"/>
    <property type="evidence" value="ECO:0007669"/>
    <property type="project" value="UniProtKB-KW"/>
</dbReference>
<accession>A0AA88RC84</accession>
<comment type="caution">
    <text evidence="5">The sequence shown here is derived from an EMBL/GenBank/DDBJ whole genome shotgun (WGS) entry which is preliminary data.</text>
</comment>
<name>A0AA88RC84_9ASTE</name>
<sequence>MSEPTPQPPVAEHEQTKTTGALSSFAESSRETLHLNLTYKLAHFVFFAFLTWATLCYKSILDNYAVKLRLKRPIYTTIQPIGMFQVHISSLVFNGITYRGDTGRSKKAAERSAAHAAILSIWDSESRPILLELMCRAKLHAAPNKVKEIIVEEDCVPEEMHTGHNDIPFSIGKDVDVDITGSEELKRHDVDISGPELKLYAGLNEVKEPCYFDNDNMHVEMHTGPNLDNPSSAEKDNDVAGSTYSIPFISERCVEKITAAPAASTPLHVLRTLDAEAPSEVGTPPVVLAPPVSGHPPLSGSASGKKRKKRKRGKPEKRVLVDAAISDLSGTLSWYIPKSIEREPERDSGEVENTRD</sequence>
<keyword evidence="1" id="KW-0677">Repeat</keyword>
<dbReference type="EMBL" id="JAVXUO010001034">
    <property type="protein sequence ID" value="KAK2986719.1"/>
    <property type="molecule type" value="Genomic_DNA"/>
</dbReference>
<reference evidence="5" key="1">
    <citation type="submission" date="2022-12" db="EMBL/GenBank/DDBJ databases">
        <title>Draft genome assemblies for two species of Escallonia (Escalloniales).</title>
        <authorList>
            <person name="Chanderbali A."/>
            <person name="Dervinis C."/>
            <person name="Anghel I."/>
            <person name="Soltis D."/>
            <person name="Soltis P."/>
            <person name="Zapata F."/>
        </authorList>
    </citation>
    <scope>NUCLEOTIDE SEQUENCE</scope>
    <source>
        <strain evidence="5">UCBG92.1500</strain>
        <tissue evidence="5">Leaf</tissue>
    </source>
</reference>
<evidence type="ECO:0000256" key="1">
    <source>
        <dbReference type="ARBA" id="ARBA00022737"/>
    </source>
</evidence>
<dbReference type="SUPFAM" id="SSF54768">
    <property type="entry name" value="dsRNA-binding domain-like"/>
    <property type="match status" value="1"/>
</dbReference>
<dbReference type="PANTHER" id="PTHR46031">
    <property type="match status" value="1"/>
</dbReference>
<proteinExistence type="predicted"/>
<feature type="compositionally biased region" description="Basic residues" evidence="3">
    <location>
        <begin position="304"/>
        <end position="315"/>
    </location>
</feature>
<keyword evidence="2" id="KW-0694">RNA-binding</keyword>
<dbReference type="PANTHER" id="PTHR46031:SF37">
    <property type="entry name" value="DRBM DOMAIN-CONTAINING PROTEIN"/>
    <property type="match status" value="1"/>
</dbReference>
<feature type="region of interest" description="Disordered" evidence="3">
    <location>
        <begin position="336"/>
        <end position="356"/>
    </location>
</feature>
<dbReference type="Proteomes" id="UP001187471">
    <property type="component" value="Unassembled WGS sequence"/>
</dbReference>
<evidence type="ECO:0000313" key="5">
    <source>
        <dbReference type="EMBL" id="KAK2986719.1"/>
    </source>
</evidence>
<dbReference type="Pfam" id="PF00035">
    <property type="entry name" value="dsrm"/>
    <property type="match status" value="1"/>
</dbReference>
<organism evidence="5 6">
    <name type="scientific">Escallonia rubra</name>
    <dbReference type="NCBI Taxonomy" id="112253"/>
    <lineage>
        <taxon>Eukaryota</taxon>
        <taxon>Viridiplantae</taxon>
        <taxon>Streptophyta</taxon>
        <taxon>Embryophyta</taxon>
        <taxon>Tracheophyta</taxon>
        <taxon>Spermatophyta</taxon>
        <taxon>Magnoliopsida</taxon>
        <taxon>eudicotyledons</taxon>
        <taxon>Gunneridae</taxon>
        <taxon>Pentapetalae</taxon>
        <taxon>asterids</taxon>
        <taxon>campanulids</taxon>
        <taxon>Escalloniales</taxon>
        <taxon>Escalloniaceae</taxon>
        <taxon>Escallonia</taxon>
    </lineage>
</organism>
<dbReference type="AlphaFoldDB" id="A0AA88RC84"/>
<dbReference type="InterPro" id="IPR014720">
    <property type="entry name" value="dsRBD_dom"/>
</dbReference>
<evidence type="ECO:0000313" key="6">
    <source>
        <dbReference type="Proteomes" id="UP001187471"/>
    </source>
</evidence>